<evidence type="ECO:0000313" key="2">
    <source>
        <dbReference type="EMBL" id="MBK1838037.1"/>
    </source>
</evidence>
<evidence type="ECO:0000313" key="3">
    <source>
        <dbReference type="Proteomes" id="UP000652760"/>
    </source>
</evidence>
<dbReference type="RefSeq" id="WP_200193177.1">
    <property type="nucleotide sequence ID" value="NZ_JAENHM010000032.1"/>
</dbReference>
<feature type="non-terminal residue" evidence="2">
    <location>
        <position position="481"/>
    </location>
</feature>
<evidence type="ECO:0000259" key="1">
    <source>
        <dbReference type="Pfam" id="PF00501"/>
    </source>
</evidence>
<sequence length="481" mass="50944">MTGFAMDLEVSVGEELEVKFIHRRDLIDSDLCDRIRGHFETLLSGLVADAGRRVRDVSLLTVDERARFAAWNAPVAAEPFEPVHQRIAALAAAFAGRPAVVDGGSGAGALGFATLDRRANALAHRLVAAGVGPEVRVGVALPRGPAMIVALLAVLKAGGAYVPLDAAYPRDRLAYLIEDAAIALLLTDGSLAGRLPVPDGLPSLLLDRLPAEEAAAPPAAAVLPGTLAYVIYTSGSTGLPKGVAVAHGPLAMHCRAIGALYAMSPRDCELHFMSFAFDGAHERWLTALTHGSRLLVRDDSLWTPEQTYEAMHRHGVTVAAFPPVYLQQLAEHARRELAERGTAPPPVRVYCFGGDAVGDAAFELAKAALRPEHIINGYGPTETVVTPLIWKAGREDRCGGAYAPIGLRVGDRSTHVLDGDLNPVPLGVAGELYLGGSGLARGYLNRPGLTAERFVADPFSADGGRLYRTGDLVRQRVDGVI</sequence>
<dbReference type="PROSITE" id="PS00455">
    <property type="entry name" value="AMP_BINDING"/>
    <property type="match status" value="1"/>
</dbReference>
<gene>
    <name evidence="2" type="ORF">JHL17_11490</name>
</gene>
<dbReference type="Gene3D" id="2.30.38.10">
    <property type="entry name" value="Luciferase, Domain 3"/>
    <property type="match status" value="1"/>
</dbReference>
<dbReference type="Gene3D" id="3.40.50.980">
    <property type="match status" value="2"/>
</dbReference>
<organism evidence="2 3">
    <name type="scientific">Azospirillum endophyticum</name>
    <dbReference type="NCBI Taxonomy" id="2800326"/>
    <lineage>
        <taxon>Bacteria</taxon>
        <taxon>Pseudomonadati</taxon>
        <taxon>Pseudomonadota</taxon>
        <taxon>Alphaproteobacteria</taxon>
        <taxon>Rhodospirillales</taxon>
        <taxon>Azospirillaceae</taxon>
        <taxon>Azospirillum</taxon>
    </lineage>
</organism>
<reference evidence="3" key="1">
    <citation type="submission" date="2021-01" db="EMBL/GenBank/DDBJ databases">
        <title>Genome public.</title>
        <authorList>
            <person name="Liu C."/>
            <person name="Sun Q."/>
        </authorList>
    </citation>
    <scope>NUCLEOTIDE SEQUENCE [LARGE SCALE GENOMIC DNA]</scope>
    <source>
        <strain evidence="3">YIM B02556</strain>
    </source>
</reference>
<dbReference type="EMBL" id="JAENHM010000032">
    <property type="protein sequence ID" value="MBK1838037.1"/>
    <property type="molecule type" value="Genomic_DNA"/>
</dbReference>
<feature type="domain" description="AMP-dependent synthetase/ligase" evidence="1">
    <location>
        <begin position="91"/>
        <end position="444"/>
    </location>
</feature>
<keyword evidence="3" id="KW-1185">Reference proteome</keyword>
<comment type="caution">
    <text evidence="2">The sequence shown here is derived from an EMBL/GenBank/DDBJ whole genome shotgun (WGS) entry which is preliminary data.</text>
</comment>
<dbReference type="Pfam" id="PF00501">
    <property type="entry name" value="AMP-binding"/>
    <property type="match status" value="1"/>
</dbReference>
<dbReference type="InterPro" id="IPR020845">
    <property type="entry name" value="AMP-binding_CS"/>
</dbReference>
<protein>
    <submittedName>
        <fullName evidence="2">Amino acid adenylation domain-containing protein</fullName>
    </submittedName>
</protein>
<dbReference type="PANTHER" id="PTHR45527">
    <property type="entry name" value="NONRIBOSOMAL PEPTIDE SYNTHETASE"/>
    <property type="match status" value="1"/>
</dbReference>
<accession>A0ABS1F423</accession>
<proteinExistence type="predicted"/>
<dbReference type="InterPro" id="IPR010071">
    <property type="entry name" value="AA_adenyl_dom"/>
</dbReference>
<name>A0ABS1F423_9PROT</name>
<dbReference type="InterPro" id="IPR000873">
    <property type="entry name" value="AMP-dep_synth/lig_dom"/>
</dbReference>
<dbReference type="NCBIfam" id="TIGR01733">
    <property type="entry name" value="AA-adenyl-dom"/>
    <property type="match status" value="1"/>
</dbReference>
<dbReference type="Proteomes" id="UP000652760">
    <property type="component" value="Unassembled WGS sequence"/>
</dbReference>
<dbReference type="Gene3D" id="3.30.559.30">
    <property type="entry name" value="Nonribosomal peptide synthetase, condensation domain"/>
    <property type="match status" value="1"/>
</dbReference>
<dbReference type="SUPFAM" id="SSF56801">
    <property type="entry name" value="Acetyl-CoA synthetase-like"/>
    <property type="match status" value="1"/>
</dbReference>
<dbReference type="PANTHER" id="PTHR45527:SF1">
    <property type="entry name" value="FATTY ACID SYNTHASE"/>
    <property type="match status" value="1"/>
</dbReference>